<comment type="caution">
    <text evidence="1">The sequence shown here is derived from an EMBL/GenBank/DDBJ whole genome shotgun (WGS) entry which is preliminary data.</text>
</comment>
<dbReference type="EMBL" id="SAUZ01000034">
    <property type="protein sequence ID" value="RWR16952.1"/>
    <property type="molecule type" value="Genomic_DNA"/>
</dbReference>
<accession>A0A443J8T9</accession>
<dbReference type="AlphaFoldDB" id="A0A443J8T9"/>
<protein>
    <submittedName>
        <fullName evidence="1">Uncharacterized protein</fullName>
    </submittedName>
</protein>
<name>A0A443J8T9_9RHOB</name>
<reference evidence="1 2" key="1">
    <citation type="submission" date="2019-01" db="EMBL/GenBank/DDBJ databases">
        <title>Sinorhodobacter populi sp. nov. isolated from the symptomatic bark tissue of Populus euramericana canker.</title>
        <authorList>
            <person name="Xu G."/>
        </authorList>
    </citation>
    <scope>NUCLEOTIDE SEQUENCE [LARGE SCALE GENOMIC DNA]</scope>
    <source>
        <strain evidence="1 2">SK2B-1</strain>
    </source>
</reference>
<proteinExistence type="predicted"/>
<dbReference type="Proteomes" id="UP000284476">
    <property type="component" value="Unassembled WGS sequence"/>
</dbReference>
<evidence type="ECO:0000313" key="1">
    <source>
        <dbReference type="EMBL" id="RWR16952.1"/>
    </source>
</evidence>
<reference evidence="1 2" key="2">
    <citation type="submission" date="2019-01" db="EMBL/GenBank/DDBJ databases">
        <authorList>
            <person name="Li Y."/>
        </authorList>
    </citation>
    <scope>NUCLEOTIDE SEQUENCE [LARGE SCALE GENOMIC DNA]</scope>
    <source>
        <strain evidence="1 2">SK2B-1</strain>
    </source>
</reference>
<sequence>MDLEYEKEQQRRLAILIEELKAGKIHFSSHLHAKMSASVDAIRIKPDGTVDLSTVDASVRSMAFMSSIMRDREDMKAEISIYEINKMFYDFLELNMGWLIKGAKERGMDAHEVGLALSSSAAYVENIIPSIRKCMEMLDDFWESLTAVCQYHLQDFDGLKAVFGGDLFPSYQQNIASSSGLYLDVIALNDPFSKSRHVFESGSYKQAVYIFAKHVINLMDYKELALCDEHMPLVAIVPPTKFDESNREWLGSMIRSDTTKHLSTAFGRTFNDIDEVEDFLKGAAEPEDLVKLIVRKEMILFDVEWEGDLLAQMKRAMANTDLRVASPTHAGRFLTGIIFGRMGQATDILQRSRDFGSIPLLDAPTSWRYFNFALAHQSTDNLAYDRKELHMVHGLQRAAATDAEWLGNIPPSALIEMRKQGAMPEIREMLSKGISEIAVANPDGFYRTADQVVANVQEAFDLHKQNIEALKKKRWKFLGHDIGGWLVTGSLEIGAAVLGTPAIGLGALVAQNAFDLPKLKDLPKRNRETKSALDYAKRSPIGLLFSHGPK</sequence>
<evidence type="ECO:0000313" key="2">
    <source>
        <dbReference type="Proteomes" id="UP000284476"/>
    </source>
</evidence>
<organism evidence="1 2">
    <name type="scientific">Paenirhodobacter populi</name>
    <dbReference type="NCBI Taxonomy" id="2306993"/>
    <lineage>
        <taxon>Bacteria</taxon>
        <taxon>Pseudomonadati</taxon>
        <taxon>Pseudomonadota</taxon>
        <taxon>Alphaproteobacteria</taxon>
        <taxon>Rhodobacterales</taxon>
        <taxon>Rhodobacter group</taxon>
        <taxon>Paenirhodobacter</taxon>
    </lineage>
</organism>
<gene>
    <name evidence="1" type="ORF">D2T30_20405</name>
</gene>